<evidence type="ECO:0000313" key="3">
    <source>
        <dbReference type="Proteomes" id="UP001642484"/>
    </source>
</evidence>
<accession>A0ABP0IIX7</accession>
<evidence type="ECO:0000313" key="2">
    <source>
        <dbReference type="EMBL" id="CAK9002597.1"/>
    </source>
</evidence>
<keyword evidence="3" id="KW-1185">Reference proteome</keyword>
<organism evidence="1 3">
    <name type="scientific">Durusdinium trenchii</name>
    <dbReference type="NCBI Taxonomy" id="1381693"/>
    <lineage>
        <taxon>Eukaryota</taxon>
        <taxon>Sar</taxon>
        <taxon>Alveolata</taxon>
        <taxon>Dinophyceae</taxon>
        <taxon>Suessiales</taxon>
        <taxon>Symbiodiniaceae</taxon>
        <taxon>Durusdinium</taxon>
    </lineage>
</organism>
<comment type="caution">
    <text evidence="1">The sequence shown here is derived from an EMBL/GenBank/DDBJ whole genome shotgun (WGS) entry which is preliminary data.</text>
</comment>
<reference evidence="1 3" key="1">
    <citation type="submission" date="2024-02" db="EMBL/GenBank/DDBJ databases">
        <authorList>
            <person name="Chen Y."/>
            <person name="Shah S."/>
            <person name="Dougan E. K."/>
            <person name="Thang M."/>
            <person name="Chan C."/>
        </authorList>
    </citation>
    <scope>NUCLEOTIDE SEQUENCE [LARGE SCALE GENOMIC DNA]</scope>
</reference>
<dbReference type="EMBL" id="CAXAMN010003036">
    <property type="protein sequence ID" value="CAK9002556.1"/>
    <property type="molecule type" value="Genomic_DNA"/>
</dbReference>
<protein>
    <recommendedName>
        <fullName evidence="4">Leucine zipper with capping helix domain-containing protein</fullName>
    </recommendedName>
</protein>
<dbReference type="InterPro" id="IPR021562">
    <property type="entry name" value="DUF3007"/>
</dbReference>
<evidence type="ECO:0008006" key="4">
    <source>
        <dbReference type="Google" id="ProtNLM"/>
    </source>
</evidence>
<evidence type="ECO:0000313" key="1">
    <source>
        <dbReference type="EMBL" id="CAK9002556.1"/>
    </source>
</evidence>
<dbReference type="Pfam" id="PF11460">
    <property type="entry name" value="DUF3007"/>
    <property type="match status" value="1"/>
</dbReference>
<dbReference type="PANTHER" id="PTHR35734:SF1">
    <property type="entry name" value="OS01G0805200 PROTEIN"/>
    <property type="match status" value="1"/>
</dbReference>
<dbReference type="Proteomes" id="UP001642484">
    <property type="component" value="Unassembled WGS sequence"/>
</dbReference>
<proteinExistence type="predicted"/>
<gene>
    <name evidence="1" type="ORF">CCMP2556_LOCUS6905</name>
    <name evidence="2" type="ORF">CCMP2556_LOCUS6923</name>
</gene>
<dbReference type="PANTHER" id="PTHR35734">
    <property type="entry name" value="OS01G0805200 PROTEIN"/>
    <property type="match status" value="1"/>
</dbReference>
<name>A0ABP0IIX7_9DINO</name>
<sequence length="140" mass="16379">MFGWFAMLRCYTSKSCDEKYIKRQKTQLESMDQWTAAKSGGPVELFKRYLWRVENKQTTYAKQLSNYEQEIMIRRLSELTDEEIDALCEEVGIENEDVSTALQGDDKIKALSKKEQILELFRTTEMKSSMDPRAGLPLFK</sequence>
<dbReference type="EMBL" id="CAXAMN010003047">
    <property type="protein sequence ID" value="CAK9002597.1"/>
    <property type="molecule type" value="Genomic_DNA"/>
</dbReference>